<evidence type="ECO:0000259" key="2">
    <source>
        <dbReference type="PROSITE" id="PS51832"/>
    </source>
</evidence>
<accession>E0RW54</accession>
<keyword evidence="1" id="KW-0812">Transmembrane</keyword>
<dbReference type="Proteomes" id="UP000001299">
    <property type="component" value="Chromosome 1"/>
</dbReference>
<dbReference type="eggNOG" id="COG3290">
    <property type="taxonomic scope" value="Bacteria"/>
</dbReference>
<feature type="transmembrane region" description="Helical" evidence="1">
    <location>
        <begin position="44"/>
        <end position="66"/>
    </location>
</feature>
<feature type="transmembrane region" description="Helical" evidence="1">
    <location>
        <begin position="223"/>
        <end position="247"/>
    </location>
</feature>
<dbReference type="RefSeq" id="WP_013279579.1">
    <property type="nucleotide sequence ID" value="NC_014387.1"/>
</dbReference>
<dbReference type="CDD" id="cd00077">
    <property type="entry name" value="HDc"/>
    <property type="match status" value="1"/>
</dbReference>
<sequence length="713" mass="80515">MERELKIKKDSNKWRVVLVVSGVISNVLLFLISNHFKLPFFLDTIGTIVSAVVGGLFPGILTAVLSNTICAFIDDNSLYFMFVNVLVAIYASGTVNYSNFKKIKKAIIFALTAGAFSGFMGAVTQRVLFGVTENPVVGDLIIPLERTFGFTPIGSFYVACILINLLDKAITTFVAYLVVFFTPPDEAEEVLNSGWKQKPLSVEELKRIRNWDKDIKMSSSTRMALTLVGASLILVFIMGWIGISLYFESEKEERVENAWNATEFAVNVIVPSQMYDFISNGRDDANYTNFEYLLSTIRDNAYGVNHIYVIRAEDSGVRYIFDMAYEDKETPYEPGELIKYKDMKNLPPKEELFKGEYVYKETRGFGTWTMSVFNPVLNSEGDVICHVGADVSLAYMAVYMRTFIFKVVVILAGFFVLIVAYALWTTDVYSTYPISSMAEMLDRFSKGSDSQQQLDENVREIRALNIHTGDETEKLYRSICNLTLSQAEQMRSIRRLSESTAKMQDGLIMTMADMVENRDYDMGAHVQRTTAIVRIVLDSLKKKGYYAEKLTPKFMSDVIRSAPLYDVGKIKVPNEILFKPGKLTDEEFEIVKTHAIEGKKILDNAISTSNGDNYLKEARNMAAYHHERWDGSGYPEGLHGEVIPLSARIMAIADVFDDITSDRVYRKAYSFDKAIEIMESFSGTVFDPKCLEAFMDALPEIKVIMMKYGNNGI</sequence>
<dbReference type="SUPFAM" id="SSF109604">
    <property type="entry name" value="HD-domain/PDEase-like"/>
    <property type="match status" value="1"/>
</dbReference>
<evidence type="ECO:0000313" key="3">
    <source>
        <dbReference type="EMBL" id="ADL32920.1"/>
    </source>
</evidence>
<dbReference type="eggNOG" id="COG3437">
    <property type="taxonomic scope" value="Bacteria"/>
</dbReference>
<feature type="transmembrane region" description="Helical" evidence="1">
    <location>
        <begin position="106"/>
        <end position="124"/>
    </location>
</feature>
<feature type="domain" description="HD-GYP" evidence="2">
    <location>
        <begin position="500"/>
        <end position="710"/>
    </location>
</feature>
<dbReference type="STRING" id="515622.bpr_I0170"/>
<evidence type="ECO:0000256" key="1">
    <source>
        <dbReference type="SAM" id="Phobius"/>
    </source>
</evidence>
<dbReference type="AlphaFoldDB" id="E0RW54"/>
<dbReference type="EMBL" id="CP001810">
    <property type="protein sequence ID" value="ADL32920.1"/>
    <property type="molecule type" value="Genomic_DNA"/>
</dbReference>
<feature type="transmembrane region" description="Helical" evidence="1">
    <location>
        <begin position="12"/>
        <end position="32"/>
    </location>
</feature>
<protein>
    <submittedName>
        <fullName evidence="3">HD-GYP domain-containing protein</fullName>
    </submittedName>
</protein>
<dbReference type="Gene3D" id="1.10.3210.10">
    <property type="entry name" value="Hypothetical protein af1432"/>
    <property type="match status" value="1"/>
</dbReference>
<name>E0RW54_BUTPB</name>
<keyword evidence="1" id="KW-0472">Membrane</keyword>
<dbReference type="HOGENOM" id="CLU_435304_0_0_9"/>
<dbReference type="PROSITE" id="PS51832">
    <property type="entry name" value="HD_GYP"/>
    <property type="match status" value="1"/>
</dbReference>
<organism evidence="3 4">
    <name type="scientific">Butyrivibrio proteoclasticus (strain ATCC 51982 / DSM 14932 / B316)</name>
    <name type="common">Clostridium proteoclasticum</name>
    <dbReference type="NCBI Taxonomy" id="515622"/>
    <lineage>
        <taxon>Bacteria</taxon>
        <taxon>Bacillati</taxon>
        <taxon>Bacillota</taxon>
        <taxon>Clostridia</taxon>
        <taxon>Lachnospirales</taxon>
        <taxon>Lachnospiraceae</taxon>
        <taxon>Butyrivibrio</taxon>
    </lineage>
</organism>
<reference evidence="3 4" key="1">
    <citation type="journal article" date="2010" name="PLoS ONE">
        <title>The glycobiome of the rumen bacterium Butyrivibrio proteoclasticus B316(T) highlights adaptation to a polysaccharide-rich environment.</title>
        <authorList>
            <person name="Kelly W.J."/>
            <person name="Leahy S.C."/>
            <person name="Altermann E."/>
            <person name="Yeoman C.J."/>
            <person name="Dunne J.C."/>
            <person name="Kong Z."/>
            <person name="Pacheco D.M."/>
            <person name="Li D."/>
            <person name="Noel S.J."/>
            <person name="Moon C.D."/>
            <person name="Cookson A.L."/>
            <person name="Attwood G.T."/>
        </authorList>
    </citation>
    <scope>NUCLEOTIDE SEQUENCE [LARGE SCALE GENOMIC DNA]</scope>
    <source>
        <strain evidence="4">ATCC 51982 / DSM 14932 / B316</strain>
    </source>
</reference>
<dbReference type="InterPro" id="IPR052020">
    <property type="entry name" value="Cyclic_di-GMP/3'3'-cGAMP_PDE"/>
</dbReference>
<dbReference type="KEGG" id="bpb:bpr_I0170"/>
<keyword evidence="4" id="KW-1185">Reference proteome</keyword>
<dbReference type="PANTHER" id="PTHR45228:SF1">
    <property type="entry name" value="CYCLIC DI-GMP PHOSPHODIESTERASE TM_0186"/>
    <property type="match status" value="1"/>
</dbReference>
<dbReference type="InterPro" id="IPR003607">
    <property type="entry name" value="HD/PDEase_dom"/>
</dbReference>
<feature type="transmembrane region" description="Helical" evidence="1">
    <location>
        <begin position="403"/>
        <end position="424"/>
    </location>
</feature>
<keyword evidence="1" id="KW-1133">Transmembrane helix</keyword>
<feature type="transmembrane region" description="Helical" evidence="1">
    <location>
        <begin position="78"/>
        <end position="100"/>
    </location>
</feature>
<evidence type="ECO:0000313" key="4">
    <source>
        <dbReference type="Proteomes" id="UP000001299"/>
    </source>
</evidence>
<proteinExistence type="predicted"/>
<dbReference type="Pfam" id="PF13487">
    <property type="entry name" value="HD_5"/>
    <property type="match status" value="1"/>
</dbReference>
<dbReference type="PANTHER" id="PTHR45228">
    <property type="entry name" value="CYCLIC DI-GMP PHOSPHODIESTERASE TM_0186-RELATED"/>
    <property type="match status" value="1"/>
</dbReference>
<dbReference type="InterPro" id="IPR037522">
    <property type="entry name" value="HD_GYP_dom"/>
</dbReference>
<gene>
    <name evidence="3" type="ordered locus">bpr_I0170</name>
</gene>